<evidence type="ECO:0000259" key="7">
    <source>
        <dbReference type="Pfam" id="PF20684"/>
    </source>
</evidence>
<evidence type="ECO:0000313" key="9">
    <source>
        <dbReference type="Proteomes" id="UP000275385"/>
    </source>
</evidence>
<dbReference type="GO" id="GO:0016020">
    <property type="term" value="C:membrane"/>
    <property type="evidence" value="ECO:0007669"/>
    <property type="project" value="UniProtKB-SubCell"/>
</dbReference>
<reference evidence="8 9" key="1">
    <citation type="submission" date="2018-08" db="EMBL/GenBank/DDBJ databases">
        <title>Draft genome of the lignicolous fungus Coniochaeta pulveracea.</title>
        <authorList>
            <person name="Borstlap C.J."/>
            <person name="De Witt R.N."/>
            <person name="Botha A."/>
            <person name="Volschenk H."/>
        </authorList>
    </citation>
    <scope>NUCLEOTIDE SEQUENCE [LARGE SCALE GENOMIC DNA]</scope>
    <source>
        <strain evidence="8 9">CAB683</strain>
    </source>
</reference>
<comment type="caution">
    <text evidence="8">The sequence shown here is derived from an EMBL/GenBank/DDBJ whole genome shotgun (WGS) entry which is preliminary data.</text>
</comment>
<evidence type="ECO:0000256" key="6">
    <source>
        <dbReference type="SAM" id="Phobius"/>
    </source>
</evidence>
<dbReference type="EMBL" id="QVQW01000036">
    <property type="protein sequence ID" value="RKU44007.1"/>
    <property type="molecule type" value="Genomic_DNA"/>
</dbReference>
<name>A0A420Y862_9PEZI</name>
<keyword evidence="4 6" id="KW-0472">Membrane</keyword>
<feature type="transmembrane region" description="Helical" evidence="6">
    <location>
        <begin position="128"/>
        <end position="148"/>
    </location>
</feature>
<accession>A0A420Y862</accession>
<feature type="transmembrane region" description="Helical" evidence="6">
    <location>
        <begin position="49"/>
        <end position="70"/>
    </location>
</feature>
<dbReference type="InterPro" id="IPR049326">
    <property type="entry name" value="Rhodopsin_dom_fungi"/>
</dbReference>
<feature type="transmembrane region" description="Helical" evidence="6">
    <location>
        <begin position="20"/>
        <end position="37"/>
    </location>
</feature>
<sequence length="365" mass="40623">MWHVAGIEIVERNHALVFNMFFWASLAFLFLSLRLYTRAFVIRQIGADDYLMVGAMVASIAWIIGVIYQMKYGLGRPIEQVNRVPFLQSLFGTVPMYNLAQTCYKLSITVQSYRLFSTDRSKRILKSLFIWITLCGVLTVLGSFAFCYPVAKAWNPSIKGSCANQGTIYYTSAALNILNDVFLTCLPFPFLLKLQVARKHRLVLCSVFSCGLLVTIVSICRLKFLHENFSAPPGTDNQSSINAALWSILEINLAIICGSVPALKGFVSRVLLGKKNNSYVSEVSSRSRQKTRYQSQTLPSIATEREHEQDIIDASPAIEVRNSYELKTYCPADDDGSEKDLVASDNSRYGAGNVTTVISGPSRAA</sequence>
<evidence type="ECO:0000256" key="5">
    <source>
        <dbReference type="ARBA" id="ARBA00038359"/>
    </source>
</evidence>
<comment type="subcellular location">
    <subcellularLocation>
        <location evidence="1">Membrane</location>
        <topology evidence="1">Multi-pass membrane protein</topology>
    </subcellularLocation>
</comment>
<evidence type="ECO:0000256" key="3">
    <source>
        <dbReference type="ARBA" id="ARBA00022989"/>
    </source>
</evidence>
<comment type="similarity">
    <text evidence="5">Belongs to the SAT4 family.</text>
</comment>
<feature type="transmembrane region" description="Helical" evidence="6">
    <location>
        <begin position="90"/>
        <end position="107"/>
    </location>
</feature>
<organism evidence="8 9">
    <name type="scientific">Coniochaeta pulveracea</name>
    <dbReference type="NCBI Taxonomy" id="177199"/>
    <lineage>
        <taxon>Eukaryota</taxon>
        <taxon>Fungi</taxon>
        <taxon>Dikarya</taxon>
        <taxon>Ascomycota</taxon>
        <taxon>Pezizomycotina</taxon>
        <taxon>Sordariomycetes</taxon>
        <taxon>Sordariomycetidae</taxon>
        <taxon>Coniochaetales</taxon>
        <taxon>Coniochaetaceae</taxon>
        <taxon>Coniochaeta</taxon>
    </lineage>
</organism>
<dbReference type="STRING" id="177199.A0A420Y862"/>
<feature type="transmembrane region" description="Helical" evidence="6">
    <location>
        <begin position="244"/>
        <end position="267"/>
    </location>
</feature>
<dbReference type="Proteomes" id="UP000275385">
    <property type="component" value="Unassembled WGS sequence"/>
</dbReference>
<dbReference type="InterPro" id="IPR052337">
    <property type="entry name" value="SAT4-like"/>
</dbReference>
<keyword evidence="2 6" id="KW-0812">Transmembrane</keyword>
<feature type="domain" description="Rhodopsin" evidence="7">
    <location>
        <begin position="33"/>
        <end position="268"/>
    </location>
</feature>
<dbReference type="OrthoDB" id="3648173at2759"/>
<dbReference type="Pfam" id="PF20684">
    <property type="entry name" value="Fung_rhodopsin"/>
    <property type="match status" value="1"/>
</dbReference>
<feature type="transmembrane region" description="Helical" evidence="6">
    <location>
        <begin position="168"/>
        <end position="190"/>
    </location>
</feature>
<feature type="transmembrane region" description="Helical" evidence="6">
    <location>
        <begin position="202"/>
        <end position="224"/>
    </location>
</feature>
<keyword evidence="9" id="KW-1185">Reference proteome</keyword>
<proteinExistence type="inferred from homology"/>
<gene>
    <name evidence="8" type="ORF">DL546_007164</name>
</gene>
<dbReference type="AlphaFoldDB" id="A0A420Y862"/>
<protein>
    <recommendedName>
        <fullName evidence="7">Rhodopsin domain-containing protein</fullName>
    </recommendedName>
</protein>
<keyword evidence="3 6" id="KW-1133">Transmembrane helix</keyword>
<evidence type="ECO:0000256" key="2">
    <source>
        <dbReference type="ARBA" id="ARBA00022692"/>
    </source>
</evidence>
<evidence type="ECO:0000313" key="8">
    <source>
        <dbReference type="EMBL" id="RKU44007.1"/>
    </source>
</evidence>
<dbReference type="PANTHER" id="PTHR33048:SF123">
    <property type="entry name" value="INTEGRAL MEMBRANE PROTEIN"/>
    <property type="match status" value="1"/>
</dbReference>
<dbReference type="PANTHER" id="PTHR33048">
    <property type="entry name" value="PTH11-LIKE INTEGRAL MEMBRANE PROTEIN (AFU_ORTHOLOGUE AFUA_5G11245)"/>
    <property type="match status" value="1"/>
</dbReference>
<evidence type="ECO:0000256" key="4">
    <source>
        <dbReference type="ARBA" id="ARBA00023136"/>
    </source>
</evidence>
<evidence type="ECO:0000256" key="1">
    <source>
        <dbReference type="ARBA" id="ARBA00004141"/>
    </source>
</evidence>